<dbReference type="EMBL" id="HF584240">
    <property type="protein sequence ID" value="CCQ43737.1"/>
    <property type="molecule type" value="Genomic_DNA"/>
</dbReference>
<protein>
    <submittedName>
        <fullName evidence="1">Alternative protein S1PR5</fullName>
    </submittedName>
</protein>
<dbReference type="AlphaFoldDB" id="L8ECK7"/>
<dbReference type="ChiTaRS" id="S1PR5">
    <property type="organism name" value="human"/>
</dbReference>
<accession>L8ECK7</accession>
<gene>
    <name evidence="1" type="primary">S1PR5</name>
</gene>
<reference evidence="1" key="1">
    <citation type="journal article" date="2013" name="PLoS ONE">
        <title>Direct detection of alternative open reading frames translation products in human significantly expands the proteome.</title>
        <authorList>
            <person name="Vanderperre B."/>
            <person name="Lucier J.-F."/>
            <person name="Motard J."/>
            <person name="Tremblay G."/>
            <person name="Vanderperre S."/>
            <person name="Wisztorski M."/>
            <person name="Salzet M."/>
            <person name="Boisvert F.-M."/>
            <person name="Roucou X."/>
        </authorList>
    </citation>
    <scope>NUCLEOTIDE SEQUENCE</scope>
</reference>
<evidence type="ECO:0000313" key="1">
    <source>
        <dbReference type="EMBL" id="CCQ43737.1"/>
    </source>
</evidence>
<organism evidence="1">
    <name type="scientific">Homo sapiens</name>
    <name type="common">Human</name>
    <dbReference type="NCBI Taxonomy" id="9606"/>
    <lineage>
        <taxon>Eukaryota</taxon>
        <taxon>Metazoa</taxon>
        <taxon>Chordata</taxon>
        <taxon>Craniata</taxon>
        <taxon>Vertebrata</taxon>
        <taxon>Euteleostomi</taxon>
        <taxon>Mammalia</taxon>
        <taxon>Eutheria</taxon>
        <taxon>Euarchontoglires</taxon>
        <taxon>Primates</taxon>
        <taxon>Haplorrhini</taxon>
        <taxon>Catarrhini</taxon>
        <taxon>Hominidae</taxon>
        <taxon>Homo</taxon>
    </lineage>
</organism>
<dbReference type="OrthoDB" id="9449747at2759"/>
<sequence length="49" mass="5472">MQPKVQSEKMQGKCIYAATPHNVNKQTKNLCPRGIDVLLGNTEKNSVMK</sequence>
<name>L8ECK7_HUMAN</name>
<proteinExistence type="predicted"/>